<feature type="domain" description="C2H2-type" evidence="14">
    <location>
        <begin position="771"/>
        <end position="798"/>
    </location>
</feature>
<keyword evidence="6 13" id="KW-0862">Zinc</keyword>
<dbReference type="SMART" id="SM00355">
    <property type="entry name" value="ZnF_C2H2"/>
    <property type="match status" value="15"/>
</dbReference>
<reference evidence="17" key="1">
    <citation type="journal article" date="2023" name="bioRxiv">
        <title>Scaffold-level genome assemblies of two parasitoid biocontrol wasps reveal the parthenogenesis mechanism and an associated novel virus.</title>
        <authorList>
            <person name="Inwood S."/>
            <person name="Skelly J."/>
            <person name="Guhlin J."/>
            <person name="Harrop T."/>
            <person name="Goldson S."/>
            <person name="Dearden P."/>
        </authorList>
    </citation>
    <scope>NUCLEOTIDE SEQUENCE</scope>
    <source>
        <strain evidence="17">Lincoln</strain>
        <tissue evidence="17">Whole body</tissue>
    </source>
</reference>
<feature type="domain" description="C2H2-type" evidence="14">
    <location>
        <begin position="827"/>
        <end position="854"/>
    </location>
</feature>
<feature type="binding site" evidence="13">
    <location>
        <position position="245"/>
    </location>
    <ligand>
        <name>Zn(2+)</name>
        <dbReference type="ChEBI" id="CHEBI:29105"/>
    </ligand>
</feature>
<feature type="domain" description="THAP-type" evidence="15">
    <location>
        <begin position="1"/>
        <end position="87"/>
    </location>
</feature>
<gene>
    <name evidence="17" type="ORF">PV327_000138</name>
</gene>
<dbReference type="FunFam" id="3.30.160.60:FF:001370">
    <property type="entry name" value="Zinc finger protein"/>
    <property type="match status" value="1"/>
</dbReference>
<dbReference type="PROSITE" id="PS50950">
    <property type="entry name" value="ZF_THAP"/>
    <property type="match status" value="1"/>
</dbReference>
<feature type="domain" description="C2H2-type" evidence="14">
    <location>
        <begin position="742"/>
        <end position="770"/>
    </location>
</feature>
<feature type="domain" description="ZAD" evidence="16">
    <location>
        <begin position="195"/>
        <end position="272"/>
    </location>
</feature>
<evidence type="ECO:0000256" key="1">
    <source>
        <dbReference type="ARBA" id="ARBA00004123"/>
    </source>
</evidence>
<dbReference type="GO" id="GO:0005634">
    <property type="term" value="C:nucleus"/>
    <property type="evidence" value="ECO:0007669"/>
    <property type="project" value="UniProtKB-SubCell"/>
</dbReference>
<dbReference type="FunFam" id="3.30.160.60:FF:002343">
    <property type="entry name" value="Zinc finger protein 33A"/>
    <property type="match status" value="1"/>
</dbReference>
<keyword evidence="3 13" id="KW-0479">Metal-binding</keyword>
<dbReference type="InterPro" id="IPR006612">
    <property type="entry name" value="THAP_Znf"/>
</dbReference>
<evidence type="ECO:0000259" key="14">
    <source>
        <dbReference type="PROSITE" id="PS50157"/>
    </source>
</evidence>
<evidence type="ECO:0000313" key="18">
    <source>
        <dbReference type="Proteomes" id="UP001168972"/>
    </source>
</evidence>
<evidence type="ECO:0000256" key="13">
    <source>
        <dbReference type="PROSITE-ProRule" id="PRU01263"/>
    </source>
</evidence>
<dbReference type="PROSITE" id="PS51915">
    <property type="entry name" value="ZAD"/>
    <property type="match status" value="1"/>
</dbReference>
<comment type="subcellular location">
    <subcellularLocation>
        <location evidence="1">Nucleus</location>
    </subcellularLocation>
</comment>
<evidence type="ECO:0000256" key="10">
    <source>
        <dbReference type="ARBA" id="ARBA00023242"/>
    </source>
</evidence>
<dbReference type="InterPro" id="IPR036236">
    <property type="entry name" value="Znf_C2H2_sf"/>
</dbReference>
<evidence type="ECO:0000256" key="7">
    <source>
        <dbReference type="ARBA" id="ARBA00023015"/>
    </source>
</evidence>
<evidence type="ECO:0000256" key="4">
    <source>
        <dbReference type="ARBA" id="ARBA00022737"/>
    </source>
</evidence>
<feature type="domain" description="C2H2-type" evidence="14">
    <location>
        <begin position="499"/>
        <end position="527"/>
    </location>
</feature>
<feature type="binding site" evidence="13">
    <location>
        <position position="200"/>
    </location>
    <ligand>
        <name>Zn(2+)</name>
        <dbReference type="ChEBI" id="CHEBI:29105"/>
    </ligand>
</feature>
<evidence type="ECO:0000256" key="5">
    <source>
        <dbReference type="ARBA" id="ARBA00022771"/>
    </source>
</evidence>
<feature type="domain" description="C2H2-type" evidence="14">
    <location>
        <begin position="713"/>
        <end position="740"/>
    </location>
</feature>
<dbReference type="Proteomes" id="UP001168972">
    <property type="component" value="Unassembled WGS sequence"/>
</dbReference>
<dbReference type="Pfam" id="PF00096">
    <property type="entry name" value="zf-C2H2"/>
    <property type="match status" value="6"/>
</dbReference>
<keyword evidence="4" id="KW-0677">Repeat</keyword>
<comment type="similarity">
    <text evidence="2">Belongs to the krueppel C2H2-type zinc-finger protein family.</text>
</comment>
<feature type="domain" description="C2H2-type" evidence="14">
    <location>
        <begin position="643"/>
        <end position="670"/>
    </location>
</feature>
<dbReference type="PROSITE" id="PS00028">
    <property type="entry name" value="ZINC_FINGER_C2H2_1"/>
    <property type="match status" value="15"/>
</dbReference>
<evidence type="ECO:0000256" key="3">
    <source>
        <dbReference type="ARBA" id="ARBA00022723"/>
    </source>
</evidence>
<feature type="domain" description="C2H2-type" evidence="14">
    <location>
        <begin position="557"/>
        <end position="579"/>
    </location>
</feature>
<dbReference type="EMBL" id="JAQQBR010000001">
    <property type="protein sequence ID" value="KAK0181961.1"/>
    <property type="molecule type" value="Genomic_DNA"/>
</dbReference>
<keyword evidence="18" id="KW-1185">Reference proteome</keyword>
<dbReference type="FunFam" id="3.30.160.60:FF:000624">
    <property type="entry name" value="zinc finger protein 697"/>
    <property type="match status" value="2"/>
</dbReference>
<dbReference type="Gene3D" id="3.30.160.60">
    <property type="entry name" value="Classic Zinc Finger"/>
    <property type="match status" value="10"/>
</dbReference>
<feature type="binding site" evidence="13">
    <location>
        <position position="248"/>
    </location>
    <ligand>
        <name>Zn(2+)</name>
        <dbReference type="ChEBI" id="CHEBI:29105"/>
    </ligand>
</feature>
<evidence type="ECO:0000259" key="15">
    <source>
        <dbReference type="PROSITE" id="PS50950"/>
    </source>
</evidence>
<name>A0AA39L208_MICHY</name>
<feature type="domain" description="C2H2-type" evidence="14">
    <location>
        <begin position="883"/>
        <end position="906"/>
    </location>
</feature>
<keyword evidence="9" id="KW-0804">Transcription</keyword>
<evidence type="ECO:0000313" key="17">
    <source>
        <dbReference type="EMBL" id="KAK0181961.1"/>
    </source>
</evidence>
<keyword evidence="7" id="KW-0805">Transcription regulation</keyword>
<dbReference type="SUPFAM" id="SSF57716">
    <property type="entry name" value="Glucocorticoid receptor-like (DNA-binding domain)"/>
    <property type="match status" value="2"/>
</dbReference>
<organism evidence="17 18">
    <name type="scientific">Microctonus hyperodae</name>
    <name type="common">Parasitoid wasp</name>
    <dbReference type="NCBI Taxonomy" id="165561"/>
    <lineage>
        <taxon>Eukaryota</taxon>
        <taxon>Metazoa</taxon>
        <taxon>Ecdysozoa</taxon>
        <taxon>Arthropoda</taxon>
        <taxon>Hexapoda</taxon>
        <taxon>Insecta</taxon>
        <taxon>Pterygota</taxon>
        <taxon>Neoptera</taxon>
        <taxon>Endopterygota</taxon>
        <taxon>Hymenoptera</taxon>
        <taxon>Apocrita</taxon>
        <taxon>Ichneumonoidea</taxon>
        <taxon>Braconidae</taxon>
        <taxon>Euphorinae</taxon>
        <taxon>Microctonus</taxon>
    </lineage>
</organism>
<evidence type="ECO:0000256" key="12">
    <source>
        <dbReference type="PROSITE-ProRule" id="PRU00309"/>
    </source>
</evidence>
<evidence type="ECO:0000256" key="2">
    <source>
        <dbReference type="ARBA" id="ARBA00006991"/>
    </source>
</evidence>
<dbReference type="GO" id="GO:0003700">
    <property type="term" value="F:DNA-binding transcription factor activity"/>
    <property type="evidence" value="ECO:0007669"/>
    <property type="project" value="TreeGrafter"/>
</dbReference>
<dbReference type="PROSITE" id="PS50157">
    <property type="entry name" value="ZINC_FINGER_C2H2_2"/>
    <property type="match status" value="15"/>
</dbReference>
<dbReference type="FunFam" id="3.30.160.60:FF:000702">
    <property type="entry name" value="Transcription factor E4F1 isoform 1"/>
    <property type="match status" value="1"/>
</dbReference>
<dbReference type="AlphaFoldDB" id="A0AA39L208"/>
<evidence type="ECO:0000259" key="16">
    <source>
        <dbReference type="PROSITE" id="PS51915"/>
    </source>
</evidence>
<feature type="domain" description="C2H2-type" evidence="14">
    <location>
        <begin position="672"/>
        <end position="699"/>
    </location>
</feature>
<dbReference type="GO" id="GO:0000978">
    <property type="term" value="F:RNA polymerase II cis-regulatory region sequence-specific DNA binding"/>
    <property type="evidence" value="ECO:0007669"/>
    <property type="project" value="TreeGrafter"/>
</dbReference>
<feature type="domain" description="C2H2-type" evidence="14">
    <location>
        <begin position="616"/>
        <end position="643"/>
    </location>
</feature>
<protein>
    <submittedName>
        <fullName evidence="17">Uncharacterized protein</fullName>
    </submittedName>
</protein>
<evidence type="ECO:0000256" key="9">
    <source>
        <dbReference type="ARBA" id="ARBA00023163"/>
    </source>
</evidence>
<dbReference type="SUPFAM" id="SSF57667">
    <property type="entry name" value="beta-beta-alpha zinc fingers"/>
    <property type="match status" value="6"/>
</dbReference>
<feature type="domain" description="C2H2-type" evidence="14">
    <location>
        <begin position="855"/>
        <end position="877"/>
    </location>
</feature>
<dbReference type="PANTHER" id="PTHR24390">
    <property type="entry name" value="ZINC FINGER PROTEIN"/>
    <property type="match status" value="1"/>
</dbReference>
<feature type="domain" description="C2H2-type" evidence="14">
    <location>
        <begin position="799"/>
        <end position="826"/>
    </location>
</feature>
<reference evidence="17" key="2">
    <citation type="submission" date="2023-03" db="EMBL/GenBank/DDBJ databases">
        <authorList>
            <person name="Inwood S.N."/>
            <person name="Skelly J.G."/>
            <person name="Guhlin J."/>
            <person name="Harrop T.W.R."/>
            <person name="Goldson S.G."/>
            <person name="Dearden P.K."/>
        </authorList>
    </citation>
    <scope>NUCLEOTIDE SEQUENCE</scope>
    <source>
        <strain evidence="17">Lincoln</strain>
        <tissue evidence="17">Whole body</tissue>
    </source>
</reference>
<feature type="domain" description="C2H2-type" evidence="14">
    <location>
        <begin position="529"/>
        <end position="556"/>
    </location>
</feature>
<dbReference type="Pfam" id="PF07776">
    <property type="entry name" value="zf-AD"/>
    <property type="match status" value="1"/>
</dbReference>
<evidence type="ECO:0000256" key="8">
    <source>
        <dbReference type="ARBA" id="ARBA00023125"/>
    </source>
</evidence>
<evidence type="ECO:0000256" key="6">
    <source>
        <dbReference type="ARBA" id="ARBA00022833"/>
    </source>
</evidence>
<dbReference type="InterPro" id="IPR012934">
    <property type="entry name" value="Znf_AD"/>
</dbReference>
<dbReference type="InterPro" id="IPR013087">
    <property type="entry name" value="Znf_C2H2_type"/>
</dbReference>
<feature type="domain" description="C2H2-type" evidence="14">
    <location>
        <begin position="467"/>
        <end position="494"/>
    </location>
</feature>
<dbReference type="SMART" id="SM00868">
    <property type="entry name" value="zf-AD"/>
    <property type="match status" value="2"/>
</dbReference>
<feature type="binding site" evidence="13">
    <location>
        <position position="197"/>
    </location>
    <ligand>
        <name>Zn(2+)</name>
        <dbReference type="ChEBI" id="CHEBI:29105"/>
    </ligand>
</feature>
<keyword evidence="8 12" id="KW-0238">DNA-binding</keyword>
<dbReference type="PANTHER" id="PTHR24390:SF159">
    <property type="entry name" value="GROWTH FACTOR INDEPENDENT 1 TRANSCRIPTIONAL REPRESSOR"/>
    <property type="match status" value="1"/>
</dbReference>
<keyword evidence="5 11" id="KW-0863">Zinc-finger</keyword>
<dbReference type="SMART" id="SM00980">
    <property type="entry name" value="THAP"/>
    <property type="match status" value="1"/>
</dbReference>
<dbReference type="GO" id="GO:0008270">
    <property type="term" value="F:zinc ion binding"/>
    <property type="evidence" value="ECO:0007669"/>
    <property type="project" value="UniProtKB-UniRule"/>
</dbReference>
<feature type="domain" description="C2H2-type" evidence="14">
    <location>
        <begin position="588"/>
        <end position="615"/>
    </location>
</feature>
<sequence>MKIICAAPSCKYSDENVDSSDIIFISFPNDDTSTIWAHNCGRPDLMIKSNEELHMNYYICSNHIEDRYYLSKTNHIFIAQGAIPTLFQSSHNQSPEHFTSLKDQYSSTDDVINSLQLNDCINPVNSNCPSNFIDNTSSDYQTTIYNTELHNSTNAIDNDANKDEDQQINNDNSTNFCNINMNIDQLNDMTIRFTNVCRICGQSMDDGIDIIGERGIQTKLKDKIHLHLPIFIDINNDDLLPLKVCLDCCEKLEIFHSLVITCLQTDIRLRKYFNLPSKYNHEDKFREIISENELEINNEMCANTSTVEQSSIVADKPEDSTPVSENFNVELDKNSFTHEISNDQSTLQYCENNSTQSASSKIESRLRFITHSDLNNLILQPLQSLNNSNIKNQSSDPLVGENIERNIIRENESLNCLESTNSNDDTLTLVENNTQIICALSDQSIFETNKSIEEDEIVHEEVQLNKFNCKKCVETFDKYEELLLHEQLHPENNITQQKRRCGHCSLEFINRKQLQSHISEKHAGQQMLFKCGLCDKVYEKWSSLDVHEATHRQDKPYLCDLCGKSFKHSNNLRGHKRIHLDITKKKRHVCEICKNAFRSRFHLREHMNQHNGNKPYICEQCGKAFSKRIQLRQHRLSHGLNKYACPICGVAFNRRGNMNTHLKRHDNNEGMYTCSVCSSRCKSMSELKMHRKQHSENDIMESIKRRCNDKTVWECKSCSRIFPKRAALLSHERTHNSEQMGIECDKCGKKLANKNSLKYHTKSVHTTERPYVCQFCNESYVSKEARLIHERIHTGERPYICKLCNMQYRCSSNLSQHMKVHSKIRPYVCQYCDKSFTRKGAMTVHERIHTGIKPFACDVCDKKFSQKNDMIKHAKTHDVKLSLRCEECNEIFSSKTEIREHFQNFHKPIIIDCSVINNDIKQMIFS</sequence>
<proteinExistence type="inferred from homology"/>
<evidence type="ECO:0000256" key="11">
    <source>
        <dbReference type="PROSITE-ProRule" id="PRU00042"/>
    </source>
</evidence>
<comment type="caution">
    <text evidence="17">The sequence shown here is derived from an EMBL/GenBank/DDBJ whole genome shotgun (WGS) entry which is preliminary data.</text>
</comment>
<dbReference type="GO" id="GO:0006357">
    <property type="term" value="P:regulation of transcription by RNA polymerase II"/>
    <property type="evidence" value="ECO:0007669"/>
    <property type="project" value="TreeGrafter"/>
</dbReference>
<keyword evidence="10" id="KW-0539">Nucleus</keyword>
<accession>A0AA39L208</accession>